<evidence type="ECO:0000259" key="3">
    <source>
        <dbReference type="Pfam" id="PF24866"/>
    </source>
</evidence>
<dbReference type="Pfam" id="PF24866">
    <property type="entry name" value="DUF7732"/>
    <property type="match status" value="1"/>
</dbReference>
<gene>
    <name evidence="4" type="ORF">VC83_06436</name>
</gene>
<dbReference type="EMBL" id="KV441397">
    <property type="protein sequence ID" value="OAF58307.1"/>
    <property type="molecule type" value="Genomic_DNA"/>
</dbReference>
<dbReference type="Proteomes" id="UP000077154">
    <property type="component" value="Unassembled WGS sequence"/>
</dbReference>
<feature type="compositionally biased region" description="Low complexity" evidence="1">
    <location>
        <begin position="98"/>
        <end position="117"/>
    </location>
</feature>
<sequence>MKFSVALILSIALSSTANALVPRAELVVRDSEATVQQLEVREAEGTFDASEELWKRKGGGGAGGRGGGSSGGSSGGRTGGAGTSSGGSSGAGRGTGLGSSSSSTGGQTRTGSGPSPAYGGGGYYGGGAAVPYRTGAATRSGISPVLLGVGVGLGVGVLAYGLAGTWHHPVYSYPYKNTWTFYNITVDANQTKPVQCLCEEYSECGCDDNDNAQYQKDVLGNGSYAGLNKSVVSVADIQGKSTIILNGTLPNGTTAAGGTEEADGSTDSSSGTSTAATNGAFSLTHGMMQSGVYCIMAAAVGSAVFLA</sequence>
<feature type="region of interest" description="Disordered" evidence="1">
    <location>
        <begin position="44"/>
        <end position="117"/>
    </location>
</feature>
<dbReference type="VEuPathDB" id="FungiDB:GMDG_07662"/>
<feature type="compositionally biased region" description="Gly residues" evidence="1">
    <location>
        <begin position="59"/>
        <end position="97"/>
    </location>
</feature>
<accession>A0A177A835</accession>
<evidence type="ECO:0000256" key="2">
    <source>
        <dbReference type="SAM" id="SignalP"/>
    </source>
</evidence>
<feature type="region of interest" description="Disordered" evidence="1">
    <location>
        <begin position="254"/>
        <end position="273"/>
    </location>
</feature>
<evidence type="ECO:0000313" key="4">
    <source>
        <dbReference type="EMBL" id="OAF58307.1"/>
    </source>
</evidence>
<dbReference type="AlphaFoldDB" id="A0A177A835"/>
<dbReference type="RefSeq" id="XP_024323592.1">
    <property type="nucleotide sequence ID" value="XM_024470037.1"/>
</dbReference>
<dbReference type="eggNOG" id="ENOG502S4KZ">
    <property type="taxonomic scope" value="Eukaryota"/>
</dbReference>
<proteinExistence type="predicted"/>
<keyword evidence="2" id="KW-0732">Signal</keyword>
<name>A0A177A835_9PEZI</name>
<dbReference type="PANTHER" id="PTHR42091">
    <property type="entry name" value="CONSERVED GLYCINE-RICH PROTEIN (AFU_ORTHOLOGUE AFUA_7G02440)"/>
    <property type="match status" value="1"/>
</dbReference>
<evidence type="ECO:0000256" key="1">
    <source>
        <dbReference type="SAM" id="MobiDB-lite"/>
    </source>
</evidence>
<feature type="domain" description="DUF7732" evidence="3">
    <location>
        <begin position="123"/>
        <end position="253"/>
    </location>
</feature>
<feature type="chain" id="PRO_5008056390" description="DUF7732 domain-containing protein" evidence="2">
    <location>
        <begin position="20"/>
        <end position="307"/>
    </location>
</feature>
<dbReference type="GeneID" id="36289496"/>
<organism evidence="4">
    <name type="scientific">Pseudogymnoascus destructans</name>
    <dbReference type="NCBI Taxonomy" id="655981"/>
    <lineage>
        <taxon>Eukaryota</taxon>
        <taxon>Fungi</taxon>
        <taxon>Dikarya</taxon>
        <taxon>Ascomycota</taxon>
        <taxon>Pezizomycotina</taxon>
        <taxon>Leotiomycetes</taxon>
        <taxon>Thelebolales</taxon>
        <taxon>Thelebolaceae</taxon>
        <taxon>Pseudogymnoascus</taxon>
    </lineage>
</organism>
<dbReference type="OrthoDB" id="5425547at2759"/>
<dbReference type="PANTHER" id="PTHR42091:SF1">
    <property type="entry name" value="CONSERVED GLYCINE-RICH PROTEIN (AFU_ORTHOLOGUE AFUA_7G02440)"/>
    <property type="match status" value="1"/>
</dbReference>
<feature type="signal peptide" evidence="2">
    <location>
        <begin position="1"/>
        <end position="19"/>
    </location>
</feature>
<reference evidence="4" key="1">
    <citation type="submission" date="2016-03" db="EMBL/GenBank/DDBJ databases">
        <title>Updated assembly of Pseudogymnoascus destructans, the fungus causing white-nose syndrome of bats.</title>
        <authorList>
            <person name="Palmer J.M."/>
            <person name="Drees K.P."/>
            <person name="Foster J.T."/>
            <person name="Lindner D.L."/>
        </authorList>
    </citation>
    <scope>NUCLEOTIDE SEQUENCE [LARGE SCALE GENOMIC DNA]</scope>
    <source>
        <strain evidence="4">20631-21</strain>
    </source>
</reference>
<dbReference type="InterPro" id="IPR056634">
    <property type="entry name" value="DUF7732"/>
</dbReference>
<protein>
    <recommendedName>
        <fullName evidence="3">DUF7732 domain-containing protein</fullName>
    </recommendedName>
</protein>